<reference evidence="2 3" key="1">
    <citation type="submission" date="2016-02" db="EMBL/GenBank/DDBJ databases">
        <authorList>
            <person name="Wen L."/>
            <person name="He K."/>
            <person name="Yang H."/>
        </authorList>
    </citation>
    <scope>NUCLEOTIDE SEQUENCE [LARGE SCALE GENOMIC DNA]</scope>
    <source>
        <strain evidence="2 3">CD11_3</strain>
    </source>
</reference>
<name>A0A177KD48_9MICO</name>
<proteinExistence type="predicted"/>
<feature type="compositionally biased region" description="Acidic residues" evidence="1">
    <location>
        <begin position="23"/>
        <end position="33"/>
    </location>
</feature>
<dbReference type="EMBL" id="LSTV01000002">
    <property type="protein sequence ID" value="OAH50521.1"/>
    <property type="molecule type" value="Genomic_DNA"/>
</dbReference>
<sequence>MADNEGTEHEGTEHEGTEHADPEEMPDTDELEEPSVAKEPGEEPKAPPQQDEEPSHHAVGIGVIDSDPSETDEPGAED</sequence>
<evidence type="ECO:0000313" key="3">
    <source>
        <dbReference type="Proteomes" id="UP000076998"/>
    </source>
</evidence>
<accession>A0A177KD48</accession>
<dbReference type="AlphaFoldDB" id="A0A177KD48"/>
<dbReference type="OrthoDB" id="5082917at2"/>
<dbReference type="RefSeq" id="WP_064002882.1">
    <property type="nucleotide sequence ID" value="NZ_LSTV01000002.1"/>
</dbReference>
<evidence type="ECO:0000313" key="2">
    <source>
        <dbReference type="EMBL" id="OAH50521.1"/>
    </source>
</evidence>
<gene>
    <name evidence="2" type="ORF">AYL44_08730</name>
</gene>
<dbReference type="Proteomes" id="UP000076998">
    <property type="component" value="Unassembled WGS sequence"/>
</dbReference>
<feature type="region of interest" description="Disordered" evidence="1">
    <location>
        <begin position="1"/>
        <end position="78"/>
    </location>
</feature>
<evidence type="ECO:0000256" key="1">
    <source>
        <dbReference type="SAM" id="MobiDB-lite"/>
    </source>
</evidence>
<organism evidence="2 3">
    <name type="scientific">Microbacterium oleivorans</name>
    <dbReference type="NCBI Taxonomy" id="273677"/>
    <lineage>
        <taxon>Bacteria</taxon>
        <taxon>Bacillati</taxon>
        <taxon>Actinomycetota</taxon>
        <taxon>Actinomycetes</taxon>
        <taxon>Micrococcales</taxon>
        <taxon>Microbacteriaceae</taxon>
        <taxon>Microbacterium</taxon>
    </lineage>
</organism>
<feature type="compositionally biased region" description="Basic and acidic residues" evidence="1">
    <location>
        <begin position="1"/>
        <end position="22"/>
    </location>
</feature>
<feature type="compositionally biased region" description="Basic and acidic residues" evidence="1">
    <location>
        <begin position="35"/>
        <end position="45"/>
    </location>
</feature>
<feature type="compositionally biased region" description="Acidic residues" evidence="1">
    <location>
        <begin position="67"/>
        <end position="78"/>
    </location>
</feature>
<protein>
    <submittedName>
        <fullName evidence="2">Uncharacterized protein</fullName>
    </submittedName>
</protein>
<comment type="caution">
    <text evidence="2">The sequence shown here is derived from an EMBL/GenBank/DDBJ whole genome shotgun (WGS) entry which is preliminary data.</text>
</comment>